<evidence type="ECO:0000313" key="3">
    <source>
        <dbReference type="Proteomes" id="UP000002281"/>
    </source>
</evidence>
<sequence>MGMGRGAARSALGFWPTLAFLLCSFPAAHHHLQELPGVCGPEGVPGRDGRAPSRLCRWLQERRGQARGQ</sequence>
<dbReference type="FunCoup" id="A0A3Q2I2A7">
    <property type="interactions" value="511"/>
</dbReference>
<dbReference type="InParanoid" id="A0A3Q2I2A7"/>
<dbReference type="AlphaFoldDB" id="A0A3Q2I2A7"/>
<keyword evidence="3" id="KW-1185">Reference proteome</keyword>
<dbReference type="STRING" id="9796.ENSECAP00000041857"/>
<dbReference type="Bgee" id="ENSECAG00000020167">
    <property type="expression patterns" value="Expressed in prefrontal cortex and 21 other cell types or tissues"/>
</dbReference>
<evidence type="ECO:0000313" key="2">
    <source>
        <dbReference type="Ensembl" id="ENSECAP00000041857.2"/>
    </source>
</evidence>
<reference evidence="2" key="2">
    <citation type="submission" date="2025-08" db="UniProtKB">
        <authorList>
            <consortium name="Ensembl"/>
        </authorList>
    </citation>
    <scope>IDENTIFICATION</scope>
    <source>
        <strain evidence="2">Thoroughbred</strain>
    </source>
</reference>
<dbReference type="Proteomes" id="UP000002281">
    <property type="component" value="Chromosome 1"/>
</dbReference>
<proteinExistence type="predicted"/>
<evidence type="ECO:0000256" key="1">
    <source>
        <dbReference type="SAM" id="SignalP"/>
    </source>
</evidence>
<accession>A0A3Q2I2A7</accession>
<dbReference type="GeneTree" id="ENSGT00950000183112"/>
<dbReference type="Ensembl" id="ENSECAT00000042367.2">
    <property type="protein sequence ID" value="ENSECAP00000041857.2"/>
    <property type="gene ID" value="ENSECAG00000020167.4"/>
</dbReference>
<feature type="signal peptide" evidence="1">
    <location>
        <begin position="1"/>
        <end position="19"/>
    </location>
</feature>
<dbReference type="VGNC" id="VGNC:22335">
    <property type="gene designation" value="RGMA"/>
</dbReference>
<reference evidence="2" key="3">
    <citation type="submission" date="2025-09" db="UniProtKB">
        <authorList>
            <consortium name="Ensembl"/>
        </authorList>
    </citation>
    <scope>IDENTIFICATION</scope>
    <source>
        <strain evidence="2">Thoroughbred</strain>
    </source>
</reference>
<organism evidence="2 3">
    <name type="scientific">Equus caballus</name>
    <name type="common">Horse</name>
    <dbReference type="NCBI Taxonomy" id="9796"/>
    <lineage>
        <taxon>Eukaryota</taxon>
        <taxon>Metazoa</taxon>
        <taxon>Chordata</taxon>
        <taxon>Craniata</taxon>
        <taxon>Vertebrata</taxon>
        <taxon>Euteleostomi</taxon>
        <taxon>Mammalia</taxon>
        <taxon>Eutheria</taxon>
        <taxon>Laurasiatheria</taxon>
        <taxon>Perissodactyla</taxon>
        <taxon>Equidae</taxon>
        <taxon>Equus</taxon>
    </lineage>
</organism>
<evidence type="ECO:0000313" key="4">
    <source>
        <dbReference type="VGNC" id="VGNC:22335"/>
    </source>
</evidence>
<reference evidence="2 3" key="1">
    <citation type="journal article" date="2009" name="Science">
        <title>Genome sequence, comparative analysis, and population genetics of the domestic horse.</title>
        <authorList>
            <consortium name="Broad Institute Genome Sequencing Platform"/>
            <consortium name="Broad Institute Whole Genome Assembly Team"/>
            <person name="Wade C.M."/>
            <person name="Giulotto E."/>
            <person name="Sigurdsson S."/>
            <person name="Zoli M."/>
            <person name="Gnerre S."/>
            <person name="Imsland F."/>
            <person name="Lear T.L."/>
            <person name="Adelson D.L."/>
            <person name="Bailey E."/>
            <person name="Bellone R.R."/>
            <person name="Bloecker H."/>
            <person name="Distl O."/>
            <person name="Edgar R.C."/>
            <person name="Garber M."/>
            <person name="Leeb T."/>
            <person name="Mauceli E."/>
            <person name="MacLeod J.N."/>
            <person name="Penedo M.C.T."/>
            <person name="Raison J.M."/>
            <person name="Sharpe T."/>
            <person name="Vogel J."/>
            <person name="Andersson L."/>
            <person name="Antczak D.F."/>
            <person name="Biagi T."/>
            <person name="Binns M.M."/>
            <person name="Chowdhary B.P."/>
            <person name="Coleman S.J."/>
            <person name="Della Valle G."/>
            <person name="Fryc S."/>
            <person name="Guerin G."/>
            <person name="Hasegawa T."/>
            <person name="Hill E.W."/>
            <person name="Jurka J."/>
            <person name="Kiialainen A."/>
            <person name="Lindgren G."/>
            <person name="Liu J."/>
            <person name="Magnani E."/>
            <person name="Mickelson J.R."/>
            <person name="Murray J."/>
            <person name="Nergadze S.G."/>
            <person name="Onofrio R."/>
            <person name="Pedroni S."/>
            <person name="Piras M.F."/>
            <person name="Raudsepp T."/>
            <person name="Rocchi M."/>
            <person name="Roeed K.H."/>
            <person name="Ryder O.A."/>
            <person name="Searle S."/>
            <person name="Skow L."/>
            <person name="Swinburne J.E."/>
            <person name="Syvaenen A.C."/>
            <person name="Tozaki T."/>
            <person name="Valberg S.J."/>
            <person name="Vaudin M."/>
            <person name="White J.R."/>
            <person name="Zody M.C."/>
            <person name="Lander E.S."/>
            <person name="Lindblad-Toh K."/>
        </authorList>
    </citation>
    <scope>NUCLEOTIDE SEQUENCE [LARGE SCALE GENOMIC DNA]</scope>
    <source>
        <strain evidence="2 3">Thoroughbred</strain>
    </source>
</reference>
<dbReference type="PaxDb" id="9796-ENSECAP00000041857"/>
<name>A0A3Q2I2A7_HORSE</name>
<protein>
    <submittedName>
        <fullName evidence="2">Repulsive guidance molecule BMP co-receptor a</fullName>
    </submittedName>
</protein>
<feature type="chain" id="PRO_5040105703" evidence="1">
    <location>
        <begin position="20"/>
        <end position="69"/>
    </location>
</feature>
<keyword evidence="1" id="KW-0732">Signal</keyword>
<gene>
    <name evidence="2 4" type="primary">RGMA</name>
</gene>